<organism evidence="2 3">
    <name type="scientific">Triticum urartu</name>
    <name type="common">Red wild einkorn</name>
    <name type="synonym">Crithodium urartu</name>
    <dbReference type="NCBI Taxonomy" id="4572"/>
    <lineage>
        <taxon>Eukaryota</taxon>
        <taxon>Viridiplantae</taxon>
        <taxon>Streptophyta</taxon>
        <taxon>Embryophyta</taxon>
        <taxon>Tracheophyta</taxon>
        <taxon>Spermatophyta</taxon>
        <taxon>Magnoliopsida</taxon>
        <taxon>Liliopsida</taxon>
        <taxon>Poales</taxon>
        <taxon>Poaceae</taxon>
        <taxon>BOP clade</taxon>
        <taxon>Pooideae</taxon>
        <taxon>Triticodae</taxon>
        <taxon>Triticeae</taxon>
        <taxon>Triticinae</taxon>
        <taxon>Triticum</taxon>
    </lineage>
</organism>
<evidence type="ECO:0000313" key="2">
    <source>
        <dbReference type="EnsemblPlants" id="TuG1812G0300002432.01.T01"/>
    </source>
</evidence>
<dbReference type="Gramene" id="TuG1812G0300002432.01.T01">
    <property type="protein sequence ID" value="TuG1812G0300002432.01.T01"/>
    <property type="gene ID" value="TuG1812G0300002432.01"/>
</dbReference>
<dbReference type="AlphaFoldDB" id="A0A8R7PSJ2"/>
<dbReference type="EnsemblPlants" id="TuG1812G0300002432.01.T01">
    <property type="protein sequence ID" value="TuG1812G0300002432.01.T01"/>
    <property type="gene ID" value="TuG1812G0300002432.01"/>
</dbReference>
<feature type="region of interest" description="Disordered" evidence="1">
    <location>
        <begin position="101"/>
        <end position="140"/>
    </location>
</feature>
<feature type="region of interest" description="Disordered" evidence="1">
    <location>
        <begin position="1"/>
        <end position="75"/>
    </location>
</feature>
<name>A0A8R7PSJ2_TRIUA</name>
<sequence>STPPPSPRIPSDAADAVACPQATATSANPQEDAVADPHDTDADADPYTLPPLQIPTRRCRPIASPAGPNHGAGGARWMRYGIAAAEPRSCLCGVAALRTPLPPQIPGAATAANPRGRSHSTNGRCRHHNSSSLPKYQGRR</sequence>
<evidence type="ECO:0000313" key="3">
    <source>
        <dbReference type="Proteomes" id="UP000015106"/>
    </source>
</evidence>
<reference evidence="3" key="1">
    <citation type="journal article" date="2013" name="Nature">
        <title>Draft genome of the wheat A-genome progenitor Triticum urartu.</title>
        <authorList>
            <person name="Ling H.Q."/>
            <person name="Zhao S."/>
            <person name="Liu D."/>
            <person name="Wang J."/>
            <person name="Sun H."/>
            <person name="Zhang C."/>
            <person name="Fan H."/>
            <person name="Li D."/>
            <person name="Dong L."/>
            <person name="Tao Y."/>
            <person name="Gao C."/>
            <person name="Wu H."/>
            <person name="Li Y."/>
            <person name="Cui Y."/>
            <person name="Guo X."/>
            <person name="Zheng S."/>
            <person name="Wang B."/>
            <person name="Yu K."/>
            <person name="Liang Q."/>
            <person name="Yang W."/>
            <person name="Lou X."/>
            <person name="Chen J."/>
            <person name="Feng M."/>
            <person name="Jian J."/>
            <person name="Zhang X."/>
            <person name="Luo G."/>
            <person name="Jiang Y."/>
            <person name="Liu J."/>
            <person name="Wang Z."/>
            <person name="Sha Y."/>
            <person name="Zhang B."/>
            <person name="Wu H."/>
            <person name="Tang D."/>
            <person name="Shen Q."/>
            <person name="Xue P."/>
            <person name="Zou S."/>
            <person name="Wang X."/>
            <person name="Liu X."/>
            <person name="Wang F."/>
            <person name="Yang Y."/>
            <person name="An X."/>
            <person name="Dong Z."/>
            <person name="Zhang K."/>
            <person name="Zhang X."/>
            <person name="Luo M.C."/>
            <person name="Dvorak J."/>
            <person name="Tong Y."/>
            <person name="Wang J."/>
            <person name="Yang H."/>
            <person name="Li Z."/>
            <person name="Wang D."/>
            <person name="Zhang A."/>
            <person name="Wang J."/>
        </authorList>
    </citation>
    <scope>NUCLEOTIDE SEQUENCE</scope>
    <source>
        <strain evidence="3">cv. G1812</strain>
    </source>
</reference>
<accession>A0A8R7PSJ2</accession>
<reference evidence="2" key="2">
    <citation type="submission" date="2018-03" db="EMBL/GenBank/DDBJ databases">
        <title>The Triticum urartu genome reveals the dynamic nature of wheat genome evolution.</title>
        <authorList>
            <person name="Ling H."/>
            <person name="Ma B."/>
            <person name="Shi X."/>
            <person name="Liu H."/>
            <person name="Dong L."/>
            <person name="Sun H."/>
            <person name="Cao Y."/>
            <person name="Gao Q."/>
            <person name="Zheng S."/>
            <person name="Li Y."/>
            <person name="Yu Y."/>
            <person name="Du H."/>
            <person name="Qi M."/>
            <person name="Li Y."/>
            <person name="Yu H."/>
            <person name="Cui Y."/>
            <person name="Wang N."/>
            <person name="Chen C."/>
            <person name="Wu H."/>
            <person name="Zhao Y."/>
            <person name="Zhang J."/>
            <person name="Li Y."/>
            <person name="Zhou W."/>
            <person name="Zhang B."/>
            <person name="Hu W."/>
            <person name="Eijk M."/>
            <person name="Tang J."/>
            <person name="Witsenboer H."/>
            <person name="Zhao S."/>
            <person name="Li Z."/>
            <person name="Zhang A."/>
            <person name="Wang D."/>
            <person name="Liang C."/>
        </authorList>
    </citation>
    <scope>NUCLEOTIDE SEQUENCE [LARGE SCALE GENOMIC DNA]</scope>
    <source>
        <strain evidence="2">cv. G1812</strain>
    </source>
</reference>
<dbReference type="Proteomes" id="UP000015106">
    <property type="component" value="Chromosome 3"/>
</dbReference>
<protein>
    <submittedName>
        <fullName evidence="2">Uncharacterized protein</fullName>
    </submittedName>
</protein>
<proteinExistence type="predicted"/>
<evidence type="ECO:0000256" key="1">
    <source>
        <dbReference type="SAM" id="MobiDB-lite"/>
    </source>
</evidence>
<reference evidence="2" key="3">
    <citation type="submission" date="2022-06" db="UniProtKB">
        <authorList>
            <consortium name="EnsemblPlants"/>
        </authorList>
    </citation>
    <scope>IDENTIFICATION</scope>
</reference>
<keyword evidence="3" id="KW-1185">Reference proteome</keyword>